<comment type="caution">
    <text evidence="1">The sequence shown here is derived from an EMBL/GenBank/DDBJ whole genome shotgun (WGS) entry which is preliminary data.</text>
</comment>
<reference evidence="1" key="1">
    <citation type="submission" date="2021-06" db="EMBL/GenBank/DDBJ databases">
        <authorList>
            <person name="Hodson N. C."/>
            <person name="Mongue J. A."/>
            <person name="Jaron S. K."/>
        </authorList>
    </citation>
    <scope>NUCLEOTIDE SEQUENCE</scope>
</reference>
<dbReference type="AlphaFoldDB" id="A0A8J2KK41"/>
<dbReference type="Proteomes" id="UP000708208">
    <property type="component" value="Unassembled WGS sequence"/>
</dbReference>
<dbReference type="EMBL" id="CAJVCH010370009">
    <property type="protein sequence ID" value="CAG7816420.1"/>
    <property type="molecule type" value="Genomic_DNA"/>
</dbReference>
<evidence type="ECO:0000313" key="1">
    <source>
        <dbReference type="EMBL" id="CAG7816420.1"/>
    </source>
</evidence>
<keyword evidence="2" id="KW-1185">Reference proteome</keyword>
<accession>A0A8J2KK41</accession>
<evidence type="ECO:0000313" key="2">
    <source>
        <dbReference type="Proteomes" id="UP000708208"/>
    </source>
</evidence>
<protein>
    <submittedName>
        <fullName evidence="1">Uncharacterized protein</fullName>
    </submittedName>
</protein>
<sequence>MDGRTDEDKLRRNTQLHRSMRAHIFIFVNDDDDPFDLALRGNVECTELFGRRCMIMCHGRRERRDKSKFWREVETSSELICSTCPRVGPTWFPGNISRKVKSSTVLLRSSQSDILIAKLQIESRKH</sequence>
<proteinExistence type="predicted"/>
<gene>
    <name evidence="1" type="ORF">AFUS01_LOCUS27043</name>
</gene>
<organism evidence="1 2">
    <name type="scientific">Allacma fusca</name>
    <dbReference type="NCBI Taxonomy" id="39272"/>
    <lineage>
        <taxon>Eukaryota</taxon>
        <taxon>Metazoa</taxon>
        <taxon>Ecdysozoa</taxon>
        <taxon>Arthropoda</taxon>
        <taxon>Hexapoda</taxon>
        <taxon>Collembola</taxon>
        <taxon>Symphypleona</taxon>
        <taxon>Sminthuridae</taxon>
        <taxon>Allacma</taxon>
    </lineage>
</organism>
<name>A0A8J2KK41_9HEXA</name>